<dbReference type="Proteomes" id="UP000612055">
    <property type="component" value="Unassembled WGS sequence"/>
</dbReference>
<gene>
    <name evidence="2" type="ORF">HYH03_013799</name>
</gene>
<sequence length="290" mass="30478">MLAACYSHPDFVFLEFEDHLGDNMASLSYTYISNYLYNYSSLAQACFANCTCRGFKHVGTHPDFVFLEFEDHLGDNMASLSYTYISNYLYNYSSLAQACFANCTCRGFNTWGPCYSHPDFVFLEFEDHLGDNMASLSYTYISNYLYNYSSLAQACFANCTCRGFNTWGPAVPDPPLSQAALPPAAITATATLSSAAVALSAQPFSRAAERTATATPAAPTAGSPTSAASQPSSAAAAGRASTSRHAATAAANGASAAATGNTPAAAPANAAATSPGNAATPARHVRPQAR</sequence>
<accession>A0A836BT14</accession>
<feature type="region of interest" description="Disordered" evidence="1">
    <location>
        <begin position="210"/>
        <end position="290"/>
    </location>
</feature>
<organism evidence="2 3">
    <name type="scientific">Edaphochlamys debaryana</name>
    <dbReference type="NCBI Taxonomy" id="47281"/>
    <lineage>
        <taxon>Eukaryota</taxon>
        <taxon>Viridiplantae</taxon>
        <taxon>Chlorophyta</taxon>
        <taxon>core chlorophytes</taxon>
        <taxon>Chlorophyceae</taxon>
        <taxon>CS clade</taxon>
        <taxon>Chlamydomonadales</taxon>
        <taxon>Chlamydomonadales incertae sedis</taxon>
        <taxon>Edaphochlamys</taxon>
    </lineage>
</organism>
<comment type="caution">
    <text evidence="2">The sequence shown here is derived from an EMBL/GenBank/DDBJ whole genome shotgun (WGS) entry which is preliminary data.</text>
</comment>
<keyword evidence="3" id="KW-1185">Reference proteome</keyword>
<evidence type="ECO:0000256" key="1">
    <source>
        <dbReference type="SAM" id="MobiDB-lite"/>
    </source>
</evidence>
<feature type="compositionally biased region" description="Low complexity" evidence="1">
    <location>
        <begin position="210"/>
        <end position="282"/>
    </location>
</feature>
<dbReference type="AlphaFoldDB" id="A0A836BT14"/>
<name>A0A836BT14_9CHLO</name>
<protein>
    <submittedName>
        <fullName evidence="2">Uncharacterized protein</fullName>
    </submittedName>
</protein>
<evidence type="ECO:0000313" key="2">
    <source>
        <dbReference type="EMBL" id="KAG2487662.1"/>
    </source>
</evidence>
<reference evidence="2" key="1">
    <citation type="journal article" date="2020" name="bioRxiv">
        <title>Comparative genomics of Chlamydomonas.</title>
        <authorList>
            <person name="Craig R.J."/>
            <person name="Hasan A.R."/>
            <person name="Ness R.W."/>
            <person name="Keightley P.D."/>
        </authorList>
    </citation>
    <scope>NUCLEOTIDE SEQUENCE</scope>
    <source>
        <strain evidence="2">CCAP 11/70</strain>
    </source>
</reference>
<proteinExistence type="predicted"/>
<dbReference type="EMBL" id="JAEHOE010000094">
    <property type="protein sequence ID" value="KAG2487662.1"/>
    <property type="molecule type" value="Genomic_DNA"/>
</dbReference>
<evidence type="ECO:0000313" key="3">
    <source>
        <dbReference type="Proteomes" id="UP000612055"/>
    </source>
</evidence>